<accession>A0A9W4CZY0</accession>
<name>A0A9W4CZY0_BLUGR</name>
<proteinExistence type="predicted"/>
<keyword evidence="2 4" id="KW-0863">Zinc-finger</keyword>
<evidence type="ECO:0000256" key="4">
    <source>
        <dbReference type="PROSITE-ProRule" id="PRU00452"/>
    </source>
</evidence>
<dbReference type="Proteomes" id="UP000683417">
    <property type="component" value="Unassembled WGS sequence"/>
</dbReference>
<dbReference type="PANTHER" id="PTHR10782:SF4">
    <property type="entry name" value="TONALLI, ISOFORM E"/>
    <property type="match status" value="1"/>
</dbReference>
<feature type="domain" description="PINIT" evidence="7">
    <location>
        <begin position="124"/>
        <end position="279"/>
    </location>
</feature>
<dbReference type="Pfam" id="PF14324">
    <property type="entry name" value="PINIT"/>
    <property type="match status" value="1"/>
</dbReference>
<feature type="compositionally biased region" description="Polar residues" evidence="5">
    <location>
        <begin position="502"/>
        <end position="516"/>
    </location>
</feature>
<dbReference type="PANTHER" id="PTHR10782">
    <property type="entry name" value="ZINC FINGER MIZ DOMAIN-CONTAINING PROTEIN"/>
    <property type="match status" value="1"/>
</dbReference>
<reference evidence="8" key="1">
    <citation type="submission" date="2020-10" db="EMBL/GenBank/DDBJ databases">
        <authorList>
            <person name="Muller C M."/>
        </authorList>
    </citation>
    <scope>NUCLEOTIDE SEQUENCE</scope>
    <source>
        <strain evidence="8">THUN-12</strain>
    </source>
</reference>
<evidence type="ECO:0000256" key="5">
    <source>
        <dbReference type="SAM" id="MobiDB-lite"/>
    </source>
</evidence>
<evidence type="ECO:0000313" key="9">
    <source>
        <dbReference type="Proteomes" id="UP000683417"/>
    </source>
</evidence>
<feature type="region of interest" description="Disordered" evidence="5">
    <location>
        <begin position="486"/>
        <end position="527"/>
    </location>
</feature>
<evidence type="ECO:0000256" key="3">
    <source>
        <dbReference type="ARBA" id="ARBA00022833"/>
    </source>
</evidence>
<dbReference type="GO" id="GO:0000785">
    <property type="term" value="C:chromatin"/>
    <property type="evidence" value="ECO:0007669"/>
    <property type="project" value="TreeGrafter"/>
</dbReference>
<gene>
    <name evidence="8" type="ORF">BGTH12_LOCUS3141</name>
</gene>
<evidence type="ECO:0000313" key="8">
    <source>
        <dbReference type="EMBL" id="CAD6501783.1"/>
    </source>
</evidence>
<evidence type="ECO:0000256" key="1">
    <source>
        <dbReference type="ARBA" id="ARBA00022723"/>
    </source>
</evidence>
<dbReference type="InterPro" id="IPR004181">
    <property type="entry name" value="Znf_MIZ"/>
</dbReference>
<dbReference type="Pfam" id="PF02891">
    <property type="entry name" value="zf-MIZ"/>
    <property type="match status" value="1"/>
</dbReference>
<sequence>MTPLGGGSLDPDPVVRLIRNGKIVNRILTSICGQEDLSRMGVKADLQNRIIERLFRYATNNEVFKFERLKTMIENPSVIPQNGRYLHVISTCPVSLSAKHTANISSTSRSILNPLNFYRTTFNKSISGESSYQATENNQVIQFKSSPYYSMVEQLGATVICDVVMATHRHIAKIQVSVNQYRILGQVAQEPNLRVMVFGASEGQGPQDIAFPHQSELKINGGEIKANLRGLKNKPGSTRPVDITDSIRLYPPGYVNNIELNYALTNKKFYLMAFVTRAVSVPNLVKQLAEGQKITEKTVVAEMVSKSRDTDIIATASVLSLKCPLSTLRIDLPCRSISCRHNQCFDATSYLQLQEQGPTWSCPICNNPAPFDSLAVDEYVKNILQKTSKYTDQVTIQPDGKWELNDKKDMLQQNHKTETTCIDDEVVEIIGIGNTARHPVPVEDHEISSIRSQPSFGGISRDISSVTGLTRSNNCKRPLAAVIDLTSSADEDEKPFERPQKRQNTTNTGHATSPQASLPKVNLSGQV</sequence>
<feature type="domain" description="SP-RING-type" evidence="6">
    <location>
        <begin position="308"/>
        <end position="389"/>
    </location>
</feature>
<dbReference type="EMBL" id="CAJHIT010000005">
    <property type="protein sequence ID" value="CAD6501783.1"/>
    <property type="molecule type" value="Genomic_DNA"/>
</dbReference>
<dbReference type="InterPro" id="IPR023321">
    <property type="entry name" value="PINIT"/>
</dbReference>
<evidence type="ECO:0000259" key="7">
    <source>
        <dbReference type="PROSITE" id="PS51466"/>
    </source>
</evidence>
<dbReference type="GO" id="GO:0061665">
    <property type="term" value="F:SUMO ligase activity"/>
    <property type="evidence" value="ECO:0007669"/>
    <property type="project" value="TreeGrafter"/>
</dbReference>
<evidence type="ECO:0000259" key="6">
    <source>
        <dbReference type="PROSITE" id="PS51044"/>
    </source>
</evidence>
<dbReference type="PROSITE" id="PS51044">
    <property type="entry name" value="ZF_SP_RING"/>
    <property type="match status" value="1"/>
</dbReference>
<comment type="caution">
    <text evidence="8">The sequence shown here is derived from an EMBL/GenBank/DDBJ whole genome shotgun (WGS) entry which is preliminary data.</text>
</comment>
<dbReference type="AlphaFoldDB" id="A0A9W4CZY0"/>
<protein>
    <submittedName>
        <fullName evidence="8">BgTH12-02032</fullName>
    </submittedName>
</protein>
<organism evidence="8 9">
    <name type="scientific">Blumeria graminis f. sp. triticale</name>
    <dbReference type="NCBI Taxonomy" id="1689686"/>
    <lineage>
        <taxon>Eukaryota</taxon>
        <taxon>Fungi</taxon>
        <taxon>Dikarya</taxon>
        <taxon>Ascomycota</taxon>
        <taxon>Pezizomycotina</taxon>
        <taxon>Leotiomycetes</taxon>
        <taxon>Erysiphales</taxon>
        <taxon>Erysiphaceae</taxon>
        <taxon>Blumeria</taxon>
    </lineage>
</organism>
<evidence type="ECO:0000256" key="2">
    <source>
        <dbReference type="ARBA" id="ARBA00022771"/>
    </source>
</evidence>
<dbReference type="InterPro" id="IPR031141">
    <property type="entry name" value="SIZ1/2_SP-RING"/>
</dbReference>
<dbReference type="GO" id="GO:0008270">
    <property type="term" value="F:zinc ion binding"/>
    <property type="evidence" value="ECO:0007669"/>
    <property type="project" value="UniProtKB-KW"/>
</dbReference>
<dbReference type="CDD" id="cd16792">
    <property type="entry name" value="SP-RING_Siz-like"/>
    <property type="match status" value="1"/>
</dbReference>
<keyword evidence="1" id="KW-0479">Metal-binding</keyword>
<keyword evidence="3" id="KW-0862">Zinc</keyword>
<dbReference type="GO" id="GO:0016925">
    <property type="term" value="P:protein sumoylation"/>
    <property type="evidence" value="ECO:0007669"/>
    <property type="project" value="TreeGrafter"/>
</dbReference>
<dbReference type="PROSITE" id="PS51466">
    <property type="entry name" value="PINIT"/>
    <property type="match status" value="1"/>
</dbReference>